<dbReference type="RefSeq" id="WP_289510315.1">
    <property type="nucleotide sequence ID" value="NZ_JAUDEA010000001.1"/>
</dbReference>
<accession>A0ABT7V0S6</accession>
<dbReference type="PANTHER" id="PTHR39426:SF1">
    <property type="entry name" value="HOMOLOGY TO DEATH-ON-CURING PROTEIN OF PHAGE P1"/>
    <property type="match status" value="1"/>
</dbReference>
<protein>
    <submittedName>
        <fullName evidence="2">Fic family protein</fullName>
    </submittedName>
</protein>
<sequence length="128" mass="13702">MTGPLSREVALALHGRAIERFGGSRGVRDAGLLDAALVQPWQTFGGVELYPTPKEKAARLCFEVVTQHPFVDGNKRAGALLLGVLLRGEGYAFRPAASDLLHAIVGVAAGSKGYQELLSFVRQETGER</sequence>
<gene>
    <name evidence="2" type="ORF">QUW25_00705</name>
</gene>
<reference evidence="2 3" key="3">
    <citation type="submission" date="2023-06" db="EMBL/GenBank/DDBJ databases">
        <authorList>
            <person name="Zeman M."/>
            <person name="Kubasova T."/>
            <person name="Jahodarova E."/>
            <person name="Nykrynova M."/>
            <person name="Rychlik I."/>
        </authorList>
    </citation>
    <scope>NUCLEOTIDE SEQUENCE [LARGE SCALE GENOMIC DNA]</scope>
    <source>
        <strain evidence="2 3">153_Feed</strain>
    </source>
</reference>
<reference evidence="2 3" key="1">
    <citation type="submission" date="2023-06" db="EMBL/GenBank/DDBJ databases">
        <title>Identification and characterization of horizontal gene transfer across gut microbiota members of farm animals based on homology search.</title>
        <authorList>
            <person name="Schwarzerova J."/>
            <person name="Nykrynova M."/>
            <person name="Jureckova K."/>
            <person name="Cejkova D."/>
            <person name="Rychlik I."/>
        </authorList>
    </citation>
    <scope>NUCLEOTIDE SEQUENCE [LARGE SCALE GENOMIC DNA]</scope>
    <source>
        <strain evidence="2 3">153_Feed</strain>
    </source>
</reference>
<name>A0ABT7V0S6_9ACTN</name>
<dbReference type="Pfam" id="PF02661">
    <property type="entry name" value="Fic"/>
    <property type="match status" value="1"/>
</dbReference>
<dbReference type="InterPro" id="IPR003812">
    <property type="entry name" value="Fido"/>
</dbReference>
<dbReference type="InterPro" id="IPR053737">
    <property type="entry name" value="Type_II_TA_Toxin"/>
</dbReference>
<evidence type="ECO:0000313" key="3">
    <source>
        <dbReference type="Proteomes" id="UP001529256"/>
    </source>
</evidence>
<keyword evidence="3" id="KW-1185">Reference proteome</keyword>
<organism evidence="2 3">
    <name type="scientific">Thermophilibacter provencensis</name>
    <dbReference type="NCBI Taxonomy" id="1852386"/>
    <lineage>
        <taxon>Bacteria</taxon>
        <taxon>Bacillati</taxon>
        <taxon>Actinomycetota</taxon>
        <taxon>Coriobacteriia</taxon>
        <taxon>Coriobacteriales</taxon>
        <taxon>Atopobiaceae</taxon>
        <taxon>Thermophilibacter</taxon>
    </lineage>
</organism>
<dbReference type="EMBL" id="JAUDEA010000001">
    <property type="protein sequence ID" value="MDM8270212.1"/>
    <property type="molecule type" value="Genomic_DNA"/>
</dbReference>
<dbReference type="PROSITE" id="PS51459">
    <property type="entry name" value="FIDO"/>
    <property type="match status" value="1"/>
</dbReference>
<dbReference type="Proteomes" id="UP001529256">
    <property type="component" value="Unassembled WGS sequence"/>
</dbReference>
<evidence type="ECO:0000259" key="1">
    <source>
        <dbReference type="PROSITE" id="PS51459"/>
    </source>
</evidence>
<dbReference type="InterPro" id="IPR006440">
    <property type="entry name" value="Doc"/>
</dbReference>
<dbReference type="PANTHER" id="PTHR39426">
    <property type="entry name" value="HOMOLOGY TO DEATH-ON-CURING PROTEIN OF PHAGE P1"/>
    <property type="match status" value="1"/>
</dbReference>
<dbReference type="SUPFAM" id="SSF140931">
    <property type="entry name" value="Fic-like"/>
    <property type="match status" value="1"/>
</dbReference>
<proteinExistence type="predicted"/>
<feature type="domain" description="Fido" evidence="1">
    <location>
        <begin position="5"/>
        <end position="123"/>
    </location>
</feature>
<comment type="caution">
    <text evidence="2">The sequence shown here is derived from an EMBL/GenBank/DDBJ whole genome shotgun (WGS) entry which is preliminary data.</text>
</comment>
<dbReference type="Gene3D" id="1.20.120.1870">
    <property type="entry name" value="Fic/DOC protein, Fido domain"/>
    <property type="match status" value="1"/>
</dbReference>
<dbReference type="InterPro" id="IPR036597">
    <property type="entry name" value="Fido-like_dom_sf"/>
</dbReference>
<evidence type="ECO:0000313" key="2">
    <source>
        <dbReference type="EMBL" id="MDM8270212.1"/>
    </source>
</evidence>
<reference evidence="3" key="2">
    <citation type="submission" date="2023-06" db="EMBL/GenBank/DDBJ databases">
        <title>Identification and characterization of horizontal gene transfer across gut microbiota members of farm animals based on homology search.</title>
        <authorList>
            <person name="Zeman M."/>
            <person name="Kubasova T."/>
            <person name="Jahodarova E."/>
            <person name="Nykrynova M."/>
            <person name="Rychlik I."/>
        </authorList>
    </citation>
    <scope>NUCLEOTIDE SEQUENCE [LARGE SCALE GENOMIC DNA]</scope>
    <source>
        <strain evidence="3">153_Feed</strain>
    </source>
</reference>